<keyword evidence="1" id="KW-1185">Reference proteome</keyword>
<name>A0A8B8GAT3_9HEMI</name>
<sequence length="173" mass="20542">MNKTIKIVNFIRARDLNHRKFKEFLSELNSQYSDIMFHTQVRWLSKGKVLERFFSLREEIKLFIHEQKAEFSEINSLAFWYKLAFLADVTQSLNILQTNLQGENKLITHMASKIFAFEEKLKMYIEEVSENDFSSFPKFDLMTKENTIFSDEENLALKPQLLELLGTLKNEMN</sequence>
<dbReference type="OrthoDB" id="6580819at2759"/>
<dbReference type="InterPro" id="IPR012337">
    <property type="entry name" value="RNaseH-like_sf"/>
</dbReference>
<protein>
    <submittedName>
        <fullName evidence="2">General transcription factor II-I repeat domain-containing protein 2B-like</fullName>
    </submittedName>
</protein>
<evidence type="ECO:0000313" key="1">
    <source>
        <dbReference type="Proteomes" id="UP000694846"/>
    </source>
</evidence>
<organism evidence="1 2">
    <name type="scientific">Sipha flava</name>
    <name type="common">yellow sugarcane aphid</name>
    <dbReference type="NCBI Taxonomy" id="143950"/>
    <lineage>
        <taxon>Eukaryota</taxon>
        <taxon>Metazoa</taxon>
        <taxon>Ecdysozoa</taxon>
        <taxon>Arthropoda</taxon>
        <taxon>Hexapoda</taxon>
        <taxon>Insecta</taxon>
        <taxon>Pterygota</taxon>
        <taxon>Neoptera</taxon>
        <taxon>Paraneoptera</taxon>
        <taxon>Hemiptera</taxon>
        <taxon>Sternorrhyncha</taxon>
        <taxon>Aphidomorpha</taxon>
        <taxon>Aphidoidea</taxon>
        <taxon>Aphididae</taxon>
        <taxon>Sipha</taxon>
    </lineage>
</organism>
<dbReference type="SUPFAM" id="SSF53098">
    <property type="entry name" value="Ribonuclease H-like"/>
    <property type="match status" value="1"/>
</dbReference>
<dbReference type="Proteomes" id="UP000694846">
    <property type="component" value="Unplaced"/>
</dbReference>
<proteinExistence type="predicted"/>
<gene>
    <name evidence="2" type="primary">LOC112690153</name>
</gene>
<accession>A0A8B8GAT3</accession>
<dbReference type="RefSeq" id="XP_025419880.1">
    <property type="nucleotide sequence ID" value="XM_025564095.1"/>
</dbReference>
<evidence type="ECO:0000313" key="2">
    <source>
        <dbReference type="RefSeq" id="XP_025419880.1"/>
    </source>
</evidence>
<dbReference type="PANTHER" id="PTHR45913:SF5">
    <property type="entry name" value="GENERAL TRANSCRIPTION FACTOR II-I REPEAT DOMAIN-CONTAINING PROTEIN 2A-LIKE PROTEIN"/>
    <property type="match status" value="1"/>
</dbReference>
<reference evidence="2" key="1">
    <citation type="submission" date="2025-08" db="UniProtKB">
        <authorList>
            <consortium name="RefSeq"/>
        </authorList>
    </citation>
    <scope>IDENTIFICATION</scope>
    <source>
        <tissue evidence="2">Whole body</tissue>
    </source>
</reference>
<feature type="non-terminal residue" evidence="2">
    <location>
        <position position="173"/>
    </location>
</feature>
<dbReference type="GeneID" id="112690153"/>
<dbReference type="AlphaFoldDB" id="A0A8B8GAT3"/>
<dbReference type="PANTHER" id="PTHR45913">
    <property type="entry name" value="EPM2A-INTERACTING PROTEIN 1"/>
    <property type="match status" value="1"/>
</dbReference>